<dbReference type="EC" id="2.3.1.31" evidence="2"/>
<reference evidence="6 7" key="1">
    <citation type="submission" date="2019-03" db="EMBL/GenBank/DDBJ databases">
        <title>Whole genome sequence of a novel Rubrobacter taiwanensis strain, isolated from Yellowstone National Park.</title>
        <authorList>
            <person name="Freed S."/>
            <person name="Ramaley R.F."/>
            <person name="Kyndt J.A."/>
        </authorList>
    </citation>
    <scope>NUCLEOTIDE SEQUENCE [LARGE SCALE GENOMIC DNA]</scope>
    <source>
        <strain evidence="6 7">Yellowstone</strain>
    </source>
</reference>
<feature type="active site" evidence="2 3">
    <location>
        <position position="357"/>
    </location>
</feature>
<keyword evidence="2" id="KW-0963">Cytoplasm</keyword>
<feature type="region of interest" description="Disordered" evidence="4">
    <location>
        <begin position="1"/>
        <end position="24"/>
    </location>
</feature>
<comment type="similarity">
    <text evidence="2">Belongs to the AB hydrolase superfamily. MetX family.</text>
</comment>
<comment type="subunit">
    <text evidence="2">Homodimer.</text>
</comment>
<dbReference type="Gene3D" id="1.10.1740.110">
    <property type="match status" value="1"/>
</dbReference>
<keyword evidence="2" id="KW-0486">Methionine biosynthesis</keyword>
<dbReference type="AlphaFoldDB" id="A0A4R1BMA7"/>
<dbReference type="SUPFAM" id="SSF53474">
    <property type="entry name" value="alpha/beta-Hydrolases"/>
    <property type="match status" value="1"/>
</dbReference>
<comment type="caution">
    <text evidence="6">The sequence shown here is derived from an EMBL/GenBank/DDBJ whole genome shotgun (WGS) entry which is preliminary data.</text>
</comment>
<dbReference type="GO" id="GO:0004414">
    <property type="term" value="F:homoserine O-acetyltransferase activity"/>
    <property type="evidence" value="ECO:0007669"/>
    <property type="project" value="UniProtKB-UniRule"/>
</dbReference>
<feature type="binding site" evidence="2">
    <location>
        <position position="229"/>
    </location>
    <ligand>
        <name>substrate</name>
    </ligand>
</feature>
<feature type="binding site" evidence="2">
    <location>
        <position position="358"/>
    </location>
    <ligand>
        <name>substrate</name>
    </ligand>
</feature>
<gene>
    <name evidence="2" type="primary">metXA</name>
    <name evidence="6" type="ORF">E0L93_05660</name>
</gene>
<keyword evidence="2 6" id="KW-0012">Acyltransferase</keyword>
<proteinExistence type="inferred from homology"/>
<evidence type="ECO:0000256" key="4">
    <source>
        <dbReference type="SAM" id="MobiDB-lite"/>
    </source>
</evidence>
<comment type="catalytic activity">
    <reaction evidence="2">
        <text>L-homoserine + acetyl-CoA = O-acetyl-L-homoserine + CoA</text>
        <dbReference type="Rhea" id="RHEA:13701"/>
        <dbReference type="ChEBI" id="CHEBI:57287"/>
        <dbReference type="ChEBI" id="CHEBI:57288"/>
        <dbReference type="ChEBI" id="CHEBI:57476"/>
        <dbReference type="ChEBI" id="CHEBI:57716"/>
        <dbReference type="EC" id="2.3.1.31"/>
    </reaction>
</comment>
<dbReference type="GO" id="GO:0005737">
    <property type="term" value="C:cytoplasm"/>
    <property type="evidence" value="ECO:0007669"/>
    <property type="project" value="UniProtKB-SubCell"/>
</dbReference>
<dbReference type="InterPro" id="IPR008220">
    <property type="entry name" value="HAT_MetX-like"/>
</dbReference>
<dbReference type="NCBIfam" id="TIGR01392">
    <property type="entry name" value="homoserO_Ac_trn"/>
    <property type="match status" value="1"/>
</dbReference>
<dbReference type="Proteomes" id="UP000295244">
    <property type="component" value="Unassembled WGS sequence"/>
</dbReference>
<name>A0A4R1BMA7_9ACTN</name>
<evidence type="ECO:0000313" key="7">
    <source>
        <dbReference type="Proteomes" id="UP000295244"/>
    </source>
</evidence>
<feature type="active site" evidence="2 3">
    <location>
        <position position="324"/>
    </location>
</feature>
<evidence type="ECO:0000313" key="6">
    <source>
        <dbReference type="EMBL" id="TCJ18477.1"/>
    </source>
</evidence>
<organism evidence="6 7">
    <name type="scientific">Rubrobacter taiwanensis</name>
    <dbReference type="NCBI Taxonomy" id="185139"/>
    <lineage>
        <taxon>Bacteria</taxon>
        <taxon>Bacillati</taxon>
        <taxon>Actinomycetota</taxon>
        <taxon>Rubrobacteria</taxon>
        <taxon>Rubrobacterales</taxon>
        <taxon>Rubrobacteraceae</taxon>
        <taxon>Rubrobacter</taxon>
    </lineage>
</organism>
<keyword evidence="1 2" id="KW-0808">Transferase</keyword>
<dbReference type="Gene3D" id="3.40.50.1820">
    <property type="entry name" value="alpha/beta hydrolase"/>
    <property type="match status" value="1"/>
</dbReference>
<dbReference type="OrthoDB" id="9800754at2"/>
<comment type="pathway">
    <text evidence="2">Amino-acid biosynthesis; L-methionine biosynthesis via de novo pathway; O-acetyl-L-homoserine from L-homoserine: step 1/1.</text>
</comment>
<dbReference type="PANTHER" id="PTHR32268:SF11">
    <property type="entry name" value="HOMOSERINE O-ACETYLTRANSFERASE"/>
    <property type="match status" value="1"/>
</dbReference>
<dbReference type="InterPro" id="IPR000073">
    <property type="entry name" value="AB_hydrolase_1"/>
</dbReference>
<comment type="subcellular location">
    <subcellularLocation>
        <location evidence="2">Cytoplasm</location>
    </subcellularLocation>
</comment>
<feature type="domain" description="AB hydrolase-1" evidence="5">
    <location>
        <begin position="53"/>
        <end position="361"/>
    </location>
</feature>
<accession>A0A4R1BMA7</accession>
<dbReference type="GO" id="GO:0009086">
    <property type="term" value="P:methionine biosynthetic process"/>
    <property type="evidence" value="ECO:0007669"/>
    <property type="project" value="UniProtKB-UniRule"/>
</dbReference>
<evidence type="ECO:0000256" key="2">
    <source>
        <dbReference type="HAMAP-Rule" id="MF_00296"/>
    </source>
</evidence>
<feature type="active site" description="Nucleophile" evidence="2 3">
    <location>
        <position position="159"/>
    </location>
</feature>
<evidence type="ECO:0000259" key="5">
    <source>
        <dbReference type="Pfam" id="PF00561"/>
    </source>
</evidence>
<dbReference type="HAMAP" id="MF_00296">
    <property type="entry name" value="MetX_acyltransf"/>
    <property type="match status" value="1"/>
</dbReference>
<dbReference type="RefSeq" id="WP_132689682.1">
    <property type="nucleotide sequence ID" value="NZ_SKBU01000011.1"/>
</dbReference>
<sequence>MTPYRRAGASRSPAHPGRQSLSIGPFEPELGGYLPEVSLTYETWGELDETQENAVLIVHALTGDSHAAGAPDEKYRRGGWWDPMIGPGRPVDTDKYFVICSNVLGGCSGSTGPASEDPETGYPYAMRFPVVTIRDMVRAQKRLLDRLGVRRLAAVAGGSIGGQQALEWAVEFPDFVRKAAVVAANGALGPQGLGMSEIGRRAIMADPDWQYGDYYGTGRRPDAGLAIARMAGMMTYQSAPGQWERFGRRPATRPALYPEFGGRFEIESYLHYQGRDLVNRFDANSYLYLTRAMDLYDVGAGYASHEEAYSRIRAEVLFVGISSDWLFPASEVRAAAEQAKEAGADAAYAEIESMNGHDSFLKDWDQMRSILGPFLSA</sequence>
<dbReference type="InterPro" id="IPR029058">
    <property type="entry name" value="AB_hydrolase_fold"/>
</dbReference>
<dbReference type="GO" id="GO:0009092">
    <property type="term" value="P:homoserine metabolic process"/>
    <property type="evidence" value="ECO:0007669"/>
    <property type="project" value="TreeGrafter"/>
</dbReference>
<protein>
    <recommendedName>
        <fullName evidence="2">Homoserine O-acetyltransferase</fullName>
        <shortName evidence="2">HAT</shortName>
        <ecNumber evidence="2">2.3.1.31</ecNumber>
    </recommendedName>
    <alternativeName>
        <fullName evidence="2">Homoserine transacetylase</fullName>
        <shortName evidence="2">HTA</shortName>
    </alternativeName>
</protein>
<dbReference type="Pfam" id="PF00561">
    <property type="entry name" value="Abhydrolase_1"/>
    <property type="match status" value="1"/>
</dbReference>
<evidence type="ECO:0000256" key="3">
    <source>
        <dbReference type="PIRSR" id="PIRSR000443-1"/>
    </source>
</evidence>
<dbReference type="NCBIfam" id="NF001209">
    <property type="entry name" value="PRK00175.1"/>
    <property type="match status" value="1"/>
</dbReference>
<comment type="caution">
    <text evidence="2">Lacks conserved residue(s) required for the propagation of feature annotation.</text>
</comment>
<comment type="function">
    <text evidence="2">Transfers an acetyl group from acetyl-CoA to L-homoserine, forming acetyl-L-homoserine.</text>
</comment>
<dbReference type="PANTHER" id="PTHR32268">
    <property type="entry name" value="HOMOSERINE O-ACETYLTRANSFERASE"/>
    <property type="match status" value="1"/>
</dbReference>
<evidence type="ECO:0000256" key="1">
    <source>
        <dbReference type="ARBA" id="ARBA00022679"/>
    </source>
</evidence>
<dbReference type="PIRSF" id="PIRSF000443">
    <property type="entry name" value="Homoser_Ac_trans"/>
    <property type="match status" value="1"/>
</dbReference>
<keyword evidence="7" id="KW-1185">Reference proteome</keyword>
<dbReference type="UniPathway" id="UPA00051">
    <property type="reaction ID" value="UER00074"/>
</dbReference>
<dbReference type="EMBL" id="SKBU01000011">
    <property type="protein sequence ID" value="TCJ18477.1"/>
    <property type="molecule type" value="Genomic_DNA"/>
</dbReference>
<keyword evidence="2" id="KW-0028">Amino-acid biosynthesis</keyword>